<keyword evidence="2" id="KW-0378">Hydrolase</keyword>
<dbReference type="GeneTree" id="ENSGT00390000006843"/>
<feature type="region of interest" description="Disordered" evidence="4">
    <location>
        <begin position="334"/>
        <end position="363"/>
    </location>
</feature>
<reference evidence="6" key="2">
    <citation type="submission" date="2025-09" db="UniProtKB">
        <authorList>
            <consortium name="Ensembl"/>
        </authorList>
    </citation>
    <scope>IDENTIFICATION</scope>
    <source>
        <strain evidence="6">Glennie</strain>
    </source>
</reference>
<dbReference type="OMA" id="ENIHWIC"/>
<evidence type="ECO:0000256" key="2">
    <source>
        <dbReference type="ARBA" id="ARBA00022801"/>
    </source>
</evidence>
<dbReference type="InParanoid" id="F7FTT7"/>
<dbReference type="CDD" id="cd06146">
    <property type="entry name" value="mut-7_like_exo"/>
    <property type="match status" value="1"/>
</dbReference>
<name>F7FTT7_ORNAN</name>
<accession>F7FTT7</accession>
<dbReference type="Gene3D" id="3.30.420.10">
    <property type="entry name" value="Ribonuclease H-like superfamily/Ribonuclease H"/>
    <property type="match status" value="1"/>
</dbReference>
<proteinExistence type="predicted"/>
<reference evidence="6" key="1">
    <citation type="submission" date="2025-08" db="UniProtKB">
        <authorList>
            <consortium name="Ensembl"/>
        </authorList>
    </citation>
    <scope>IDENTIFICATION</scope>
    <source>
        <strain evidence="6">Glennie</strain>
    </source>
</reference>
<protein>
    <recommendedName>
        <fullName evidence="5">3'-5' exonuclease domain-containing protein</fullName>
    </recommendedName>
</protein>
<dbReference type="GO" id="GO:0008408">
    <property type="term" value="F:3'-5' exonuclease activity"/>
    <property type="evidence" value="ECO:0000318"/>
    <property type="project" value="GO_Central"/>
</dbReference>
<dbReference type="GO" id="GO:0005737">
    <property type="term" value="C:cytoplasm"/>
    <property type="evidence" value="ECO:0000318"/>
    <property type="project" value="GO_Central"/>
</dbReference>
<dbReference type="Ensembl" id="ENSOANT00000019752.3">
    <property type="protein sequence ID" value="ENSOANP00000019749.3"/>
    <property type="gene ID" value="ENSOANG00000012485.4"/>
</dbReference>
<organism evidence="6 7">
    <name type="scientific">Ornithorhynchus anatinus</name>
    <name type="common">Duckbill platypus</name>
    <dbReference type="NCBI Taxonomy" id="9258"/>
    <lineage>
        <taxon>Eukaryota</taxon>
        <taxon>Metazoa</taxon>
        <taxon>Chordata</taxon>
        <taxon>Craniata</taxon>
        <taxon>Vertebrata</taxon>
        <taxon>Euteleostomi</taxon>
        <taxon>Mammalia</taxon>
        <taxon>Monotremata</taxon>
        <taxon>Ornithorhynchidae</taxon>
        <taxon>Ornithorhynchus</taxon>
    </lineage>
</organism>
<evidence type="ECO:0000256" key="3">
    <source>
        <dbReference type="ARBA" id="ARBA00022839"/>
    </source>
</evidence>
<keyword evidence="3" id="KW-0269">Exonuclease</keyword>
<dbReference type="GO" id="GO:0006139">
    <property type="term" value="P:nucleobase-containing compound metabolic process"/>
    <property type="evidence" value="ECO:0007669"/>
    <property type="project" value="InterPro"/>
</dbReference>
<dbReference type="GO" id="GO:0005634">
    <property type="term" value="C:nucleus"/>
    <property type="evidence" value="ECO:0000318"/>
    <property type="project" value="GO_Central"/>
</dbReference>
<dbReference type="Bgee" id="ENSOANG00000012485">
    <property type="expression patterns" value="Expressed in fibroblast and 8 other cell types or tissues"/>
</dbReference>
<dbReference type="InterPro" id="IPR037432">
    <property type="entry name" value="Mut-7_DEDDy_dom"/>
</dbReference>
<dbReference type="SUPFAM" id="SSF53098">
    <property type="entry name" value="Ribonuclease H-like"/>
    <property type="match status" value="1"/>
</dbReference>
<evidence type="ECO:0000313" key="6">
    <source>
        <dbReference type="Ensembl" id="ENSOANP00000019749.3"/>
    </source>
</evidence>
<keyword evidence="1" id="KW-0540">Nuclease</keyword>
<evidence type="ECO:0000313" key="7">
    <source>
        <dbReference type="Proteomes" id="UP000002279"/>
    </source>
</evidence>
<evidence type="ECO:0000256" key="1">
    <source>
        <dbReference type="ARBA" id="ARBA00022722"/>
    </source>
</evidence>
<dbReference type="PANTHER" id="PTHR47765:SF2">
    <property type="entry name" value="EXONUCLEASE MUT-7 HOMOLOG"/>
    <property type="match status" value="1"/>
</dbReference>
<dbReference type="HOGENOM" id="CLU_007046_0_0_1"/>
<dbReference type="SMART" id="SM00474">
    <property type="entry name" value="35EXOc"/>
    <property type="match status" value="1"/>
</dbReference>
<dbReference type="AlphaFoldDB" id="F7FTT7"/>
<dbReference type="eggNOG" id="KOG2207">
    <property type="taxonomic scope" value="Eukaryota"/>
</dbReference>
<dbReference type="InterPro" id="IPR036397">
    <property type="entry name" value="RNaseH_sf"/>
</dbReference>
<keyword evidence="7" id="KW-1185">Reference proteome</keyword>
<dbReference type="InterPro" id="IPR012337">
    <property type="entry name" value="RNaseH-like_sf"/>
</dbReference>
<dbReference type="GO" id="GO:0003676">
    <property type="term" value="F:nucleic acid binding"/>
    <property type="evidence" value="ECO:0007669"/>
    <property type="project" value="InterPro"/>
</dbReference>
<dbReference type="InterPro" id="IPR002562">
    <property type="entry name" value="3'-5'_exonuclease_dom"/>
</dbReference>
<dbReference type="STRING" id="9258.ENSOANP00000019749"/>
<dbReference type="PANTHER" id="PTHR47765">
    <property type="entry name" value="3'-5' EXONUCLEASE DOMAIN-CONTAINING PROTEIN"/>
    <property type="match status" value="1"/>
</dbReference>
<evidence type="ECO:0000256" key="4">
    <source>
        <dbReference type="SAM" id="MobiDB-lite"/>
    </source>
</evidence>
<dbReference type="FunFam" id="3.30.420.10:FF:000074">
    <property type="entry name" value="exonuclease mut-7 homolog isoform X2"/>
    <property type="match status" value="1"/>
</dbReference>
<evidence type="ECO:0000259" key="5">
    <source>
        <dbReference type="SMART" id="SM00474"/>
    </source>
</evidence>
<dbReference type="InterPro" id="IPR052408">
    <property type="entry name" value="Exonuclease_MUT-7-like"/>
</dbReference>
<feature type="region of interest" description="Disordered" evidence="4">
    <location>
        <begin position="444"/>
        <end position="527"/>
    </location>
</feature>
<dbReference type="Proteomes" id="UP000002279">
    <property type="component" value="Unplaced"/>
</dbReference>
<dbReference type="FunCoup" id="F7FTT7">
    <property type="interactions" value="39"/>
</dbReference>
<feature type="domain" description="3'-5' exonuclease" evidence="5">
    <location>
        <begin position="203"/>
        <end position="421"/>
    </location>
</feature>
<dbReference type="Pfam" id="PF01612">
    <property type="entry name" value="DNA_pol_A_exo1"/>
    <property type="match status" value="1"/>
</dbReference>
<sequence>MCSPLILQDKMNLVEDYVSGNPDLQGKLLQILDSWCHPGFNTSVIVREYQSPLSSRVDKLNQKTLSKFVFRLLEQYGLDPELCPNVINQRHLRSLRYLFYKRFVEKSMTRENWTDHIQNTVRGNIWLQEQLIQLLVSYSDITTAALWALKYHLPDKSLPNGVAEERQKLKDRERDQVDDCRRNDHEEARRQDYYQLPIPQENIHFLKSWEEVAGWKDVVLQAGQVVGIDMEWKPSFGAVRKPRVSILQMAVEGHVFLLDLLEVSKPEDRRGEEEENEAFAHFIQELYLDPSITKLGYGMLGDLRNLASSGPALRDLDKQVQGVLDLFQIDKQLQKRPGQRKKSSRPVDVLAQDPGPEARGAKRAEKGLSLLVQRVLGKPLDKAEQLSDWERRPLRPAQILYAASDAYCLLEVYRALCDDPARFGLSVDLREVVKLNTVARGPRLIARPNRPPSSTQVSKDRSIGRRYPSGASYAQSPSPSSRARTIRRNRWTRSLPGFREPGSSWVPRQTTRQIGLVASKPQRALNR</sequence>